<dbReference type="KEGG" id="ncv:NCAV_1322"/>
<organism evidence="2 3">
    <name type="scientific">Candidatus Nitrosocaldus cavascurensis</name>
    <dbReference type="NCBI Taxonomy" id="2058097"/>
    <lineage>
        <taxon>Archaea</taxon>
        <taxon>Nitrososphaerota</taxon>
        <taxon>Nitrososphaeria</taxon>
        <taxon>Candidatus Nitrosocaldales</taxon>
        <taxon>Candidatus Nitrosocaldaceae</taxon>
        <taxon>Candidatus Nitrosocaldus</taxon>
    </lineage>
</organism>
<proteinExistence type="predicted"/>
<reference evidence="3" key="1">
    <citation type="submission" date="2018-01" db="EMBL/GenBank/DDBJ databases">
        <authorList>
            <person name="Kerou L M."/>
        </authorList>
    </citation>
    <scope>NUCLEOTIDE SEQUENCE [LARGE SCALE GENOMIC DNA]</scope>
    <source>
        <strain evidence="3">SCU2</strain>
    </source>
</reference>
<dbReference type="Proteomes" id="UP000236248">
    <property type="component" value="Chromosome NCAV"/>
</dbReference>
<protein>
    <submittedName>
        <fullName evidence="2">Uncharacterized protein</fullName>
    </submittedName>
</protein>
<evidence type="ECO:0000256" key="1">
    <source>
        <dbReference type="SAM" id="MobiDB-lite"/>
    </source>
</evidence>
<dbReference type="EMBL" id="LT981265">
    <property type="protein sequence ID" value="SPC34488.1"/>
    <property type="molecule type" value="Genomic_DNA"/>
</dbReference>
<sequence length="74" mass="8601">MVLEYVVCNFSNYTLPVWTYNCYLSYYLPLSLHVTNAYTSIFKYMLWVDDLLSNESNDDGMSRGNRVIADNPSV</sequence>
<gene>
    <name evidence="2" type="ORF">NCAV_1322</name>
</gene>
<name>A0A2K5AS62_9ARCH</name>
<accession>A0A2K5AS62</accession>
<evidence type="ECO:0000313" key="3">
    <source>
        <dbReference type="Proteomes" id="UP000236248"/>
    </source>
</evidence>
<keyword evidence="3" id="KW-1185">Reference proteome</keyword>
<feature type="region of interest" description="Disordered" evidence="1">
    <location>
        <begin position="55"/>
        <end position="74"/>
    </location>
</feature>
<evidence type="ECO:0000313" key="2">
    <source>
        <dbReference type="EMBL" id="SPC34488.1"/>
    </source>
</evidence>
<dbReference type="AlphaFoldDB" id="A0A2K5AS62"/>